<evidence type="ECO:0000256" key="6">
    <source>
        <dbReference type="ARBA" id="ARBA00023027"/>
    </source>
</evidence>
<comment type="subcellular location">
    <subcellularLocation>
        <location evidence="8">Cytoplasm</location>
    </subcellularLocation>
</comment>
<dbReference type="GO" id="GO:0005524">
    <property type="term" value="F:ATP binding"/>
    <property type="evidence" value="ECO:0007669"/>
    <property type="project" value="UniProtKB-KW"/>
</dbReference>
<dbReference type="InterPro" id="IPR016064">
    <property type="entry name" value="NAD/diacylglycerol_kinase_sf"/>
</dbReference>
<evidence type="ECO:0000313" key="10">
    <source>
        <dbReference type="Proteomes" id="UP000500938"/>
    </source>
</evidence>
<comment type="catalytic activity">
    <reaction evidence="7 8">
        <text>NAD(+) + ATP = ADP + NADP(+) + H(+)</text>
        <dbReference type="Rhea" id="RHEA:18629"/>
        <dbReference type="ChEBI" id="CHEBI:15378"/>
        <dbReference type="ChEBI" id="CHEBI:30616"/>
        <dbReference type="ChEBI" id="CHEBI:57540"/>
        <dbReference type="ChEBI" id="CHEBI:58349"/>
        <dbReference type="ChEBI" id="CHEBI:456216"/>
        <dbReference type="EC" id="2.7.1.23"/>
    </reaction>
</comment>
<dbReference type="Pfam" id="PF01513">
    <property type="entry name" value="NAD_kinase"/>
    <property type="match status" value="1"/>
</dbReference>
<name>A0A6M4IJJ2_9BACT</name>
<evidence type="ECO:0000256" key="3">
    <source>
        <dbReference type="ARBA" id="ARBA00022777"/>
    </source>
</evidence>
<evidence type="ECO:0000256" key="2">
    <source>
        <dbReference type="ARBA" id="ARBA00022741"/>
    </source>
</evidence>
<dbReference type="EMBL" id="CP053085">
    <property type="protein sequence ID" value="QJR34923.1"/>
    <property type="molecule type" value="Genomic_DNA"/>
</dbReference>
<dbReference type="PANTHER" id="PTHR20275">
    <property type="entry name" value="NAD KINASE"/>
    <property type="match status" value="1"/>
</dbReference>
<keyword evidence="1 8" id="KW-0808">Transferase</keyword>
<comment type="caution">
    <text evidence="8">Lacks conserved residue(s) required for the propagation of feature annotation.</text>
</comment>
<feature type="binding site" evidence="8">
    <location>
        <position position="168"/>
    </location>
    <ligand>
        <name>NAD(+)</name>
        <dbReference type="ChEBI" id="CHEBI:57540"/>
    </ligand>
</feature>
<keyword evidence="4 8" id="KW-0067">ATP-binding</keyword>
<protein>
    <recommendedName>
        <fullName evidence="8">NAD kinase</fullName>
        <ecNumber evidence="8">2.7.1.23</ecNumber>
    </recommendedName>
    <alternativeName>
        <fullName evidence="8">ATP-dependent NAD kinase</fullName>
    </alternativeName>
</protein>
<dbReference type="GO" id="GO:0006741">
    <property type="term" value="P:NADP+ biosynthetic process"/>
    <property type="evidence" value="ECO:0007669"/>
    <property type="project" value="UniProtKB-UniRule"/>
</dbReference>
<comment type="similarity">
    <text evidence="8">Belongs to the NAD kinase family.</text>
</comment>
<dbReference type="InterPro" id="IPR002504">
    <property type="entry name" value="NADK"/>
</dbReference>
<sequence length="289" mass="30891">MRVGVIGHKGYVGLPAILGTLLDIAPGLGLTLLFEQDLWEIAEEGEKLETPEQVDALFTLGGDGTLLRGARFLNGRTVPILGINLGRLGFLTACSGEEFEQGVRRFAAGDFVSEPRMALESCALNRDGIERCSWLSLNDVVLHKGGFARVVKFTVFVDDEAIGSYSADGLVVSTPTGSTGYSLSAGGPIVVPTVESIVLTPVSPHTLAMRPLVLPPQVEVKVRADDGPEELLVTIDGQVGTTFTGGETLVVRKARNAVQIVRFPGTTFFTRLRRKLGWGGLSERDGETI</sequence>
<keyword evidence="6 8" id="KW-0520">NAD</keyword>
<keyword evidence="5 8" id="KW-0521">NADP</keyword>
<dbReference type="FunFam" id="2.60.200.30:FF:000009">
    <property type="entry name" value="Poly(P)/ATP NAD kinase"/>
    <property type="match status" value="1"/>
</dbReference>
<keyword evidence="2 8" id="KW-0547">Nucleotide-binding</keyword>
<evidence type="ECO:0000256" key="1">
    <source>
        <dbReference type="ARBA" id="ARBA00022679"/>
    </source>
</evidence>
<feature type="active site" description="Proton acceptor" evidence="8">
    <location>
        <position position="63"/>
    </location>
</feature>
<dbReference type="RefSeq" id="WP_171224350.1">
    <property type="nucleotide sequence ID" value="NZ_CP053085.1"/>
</dbReference>
<dbReference type="Pfam" id="PF20143">
    <property type="entry name" value="NAD_kinase_C"/>
    <property type="match status" value="1"/>
</dbReference>
<gene>
    <name evidence="8" type="primary">nadK</name>
    <name evidence="9" type="ORF">HKW67_05025</name>
</gene>
<evidence type="ECO:0000256" key="4">
    <source>
        <dbReference type="ARBA" id="ARBA00022840"/>
    </source>
</evidence>
<dbReference type="GO" id="GO:0046872">
    <property type="term" value="F:metal ion binding"/>
    <property type="evidence" value="ECO:0007669"/>
    <property type="project" value="UniProtKB-UniRule"/>
</dbReference>
<evidence type="ECO:0000256" key="5">
    <source>
        <dbReference type="ARBA" id="ARBA00022857"/>
    </source>
</evidence>
<feature type="binding site" evidence="8">
    <location>
        <begin position="138"/>
        <end position="139"/>
    </location>
    <ligand>
        <name>NAD(+)</name>
        <dbReference type="ChEBI" id="CHEBI:57540"/>
    </ligand>
</feature>
<evidence type="ECO:0000256" key="8">
    <source>
        <dbReference type="HAMAP-Rule" id="MF_00361"/>
    </source>
</evidence>
<dbReference type="InterPro" id="IPR017437">
    <property type="entry name" value="ATP-NAD_kinase_PpnK-typ_C"/>
</dbReference>
<keyword evidence="10" id="KW-1185">Reference proteome</keyword>
<dbReference type="SUPFAM" id="SSF111331">
    <property type="entry name" value="NAD kinase/diacylglycerol kinase-like"/>
    <property type="match status" value="1"/>
</dbReference>
<proteinExistence type="inferred from homology"/>
<dbReference type="GO" id="GO:0003951">
    <property type="term" value="F:NAD+ kinase activity"/>
    <property type="evidence" value="ECO:0007669"/>
    <property type="project" value="UniProtKB-UniRule"/>
</dbReference>
<dbReference type="Proteomes" id="UP000500938">
    <property type="component" value="Chromosome"/>
</dbReference>
<dbReference type="Gene3D" id="3.40.50.10330">
    <property type="entry name" value="Probable inorganic polyphosphate/atp-NAD kinase, domain 1"/>
    <property type="match status" value="1"/>
</dbReference>
<dbReference type="AlphaFoldDB" id="A0A6M4IJJ2"/>
<keyword evidence="3 8" id="KW-0418">Kinase</keyword>
<dbReference type="KEGG" id="ggr:HKW67_05025"/>
<feature type="binding site" evidence="8">
    <location>
        <position position="149"/>
    </location>
    <ligand>
        <name>NAD(+)</name>
        <dbReference type="ChEBI" id="CHEBI:57540"/>
    </ligand>
</feature>
<dbReference type="Gene3D" id="2.60.200.30">
    <property type="entry name" value="Probable inorganic polyphosphate/atp-NAD kinase, domain 2"/>
    <property type="match status" value="1"/>
</dbReference>
<organism evidence="9 10">
    <name type="scientific">Gemmatimonas groenlandica</name>
    <dbReference type="NCBI Taxonomy" id="2732249"/>
    <lineage>
        <taxon>Bacteria</taxon>
        <taxon>Pseudomonadati</taxon>
        <taxon>Gemmatimonadota</taxon>
        <taxon>Gemmatimonadia</taxon>
        <taxon>Gemmatimonadales</taxon>
        <taxon>Gemmatimonadaceae</taxon>
        <taxon>Gemmatimonas</taxon>
    </lineage>
</organism>
<keyword evidence="8" id="KW-0963">Cytoplasm</keyword>
<dbReference type="HAMAP" id="MF_00361">
    <property type="entry name" value="NAD_kinase"/>
    <property type="match status" value="1"/>
</dbReference>
<dbReference type="GO" id="GO:0005737">
    <property type="term" value="C:cytoplasm"/>
    <property type="evidence" value="ECO:0007669"/>
    <property type="project" value="UniProtKB-SubCell"/>
</dbReference>
<dbReference type="GO" id="GO:0019674">
    <property type="term" value="P:NAD+ metabolic process"/>
    <property type="evidence" value="ECO:0007669"/>
    <property type="project" value="InterPro"/>
</dbReference>
<feature type="binding site" evidence="8">
    <location>
        <position position="68"/>
    </location>
    <ligand>
        <name>NAD(+)</name>
        <dbReference type="ChEBI" id="CHEBI:57540"/>
    </ligand>
</feature>
<feature type="binding site" evidence="8">
    <location>
        <begin position="179"/>
        <end position="184"/>
    </location>
    <ligand>
        <name>NAD(+)</name>
        <dbReference type="ChEBI" id="CHEBI:57540"/>
    </ligand>
</feature>
<dbReference type="EC" id="2.7.1.23" evidence="8"/>
<reference evidence="9 10" key="1">
    <citation type="submission" date="2020-05" db="EMBL/GenBank/DDBJ databases">
        <title>Complete genome sequence of Gemmatimonas greenlandica TET16.</title>
        <authorList>
            <person name="Zeng Y."/>
        </authorList>
    </citation>
    <scope>NUCLEOTIDE SEQUENCE [LARGE SCALE GENOMIC DNA]</scope>
    <source>
        <strain evidence="9 10">TET16</strain>
    </source>
</reference>
<dbReference type="GO" id="GO:0051287">
    <property type="term" value="F:NAD binding"/>
    <property type="evidence" value="ECO:0007669"/>
    <property type="project" value="UniProtKB-ARBA"/>
</dbReference>
<comment type="function">
    <text evidence="8">Involved in the regulation of the intracellular balance of NAD and NADP, and is a key enzyme in the biosynthesis of NADP. Catalyzes specifically the phosphorylation on 2'-hydroxyl of the adenosine moiety of NAD to yield NADP.</text>
</comment>
<feature type="binding site" evidence="8">
    <location>
        <begin position="63"/>
        <end position="64"/>
    </location>
    <ligand>
        <name>NAD(+)</name>
        <dbReference type="ChEBI" id="CHEBI:57540"/>
    </ligand>
</feature>
<dbReference type="PANTHER" id="PTHR20275:SF0">
    <property type="entry name" value="NAD KINASE"/>
    <property type="match status" value="1"/>
</dbReference>
<comment type="cofactor">
    <cofactor evidence="8">
        <name>a divalent metal cation</name>
        <dbReference type="ChEBI" id="CHEBI:60240"/>
    </cofactor>
</comment>
<feature type="binding site" evidence="8">
    <location>
        <position position="238"/>
    </location>
    <ligand>
        <name>NAD(+)</name>
        <dbReference type="ChEBI" id="CHEBI:57540"/>
    </ligand>
</feature>
<evidence type="ECO:0000256" key="7">
    <source>
        <dbReference type="ARBA" id="ARBA00047925"/>
    </source>
</evidence>
<evidence type="ECO:0000313" key="9">
    <source>
        <dbReference type="EMBL" id="QJR34923.1"/>
    </source>
</evidence>
<accession>A0A6M4IJJ2</accession>
<dbReference type="InterPro" id="IPR017438">
    <property type="entry name" value="ATP-NAD_kinase_N"/>
</dbReference>